<evidence type="ECO:0000313" key="2">
    <source>
        <dbReference type="EMBL" id="QEU93260.1"/>
    </source>
</evidence>
<protein>
    <submittedName>
        <fullName evidence="2">Uncharacterized protein</fullName>
    </submittedName>
</protein>
<dbReference type="AlphaFoldDB" id="A0A5J6GBQ8"/>
<proteinExistence type="predicted"/>
<gene>
    <name evidence="2" type="ORF">CP970_22110</name>
</gene>
<accession>A0A5J6GBQ8</accession>
<name>A0A5J6GBQ8_STRKN</name>
<evidence type="ECO:0000313" key="3">
    <source>
        <dbReference type="Proteomes" id="UP000325529"/>
    </source>
</evidence>
<feature type="region of interest" description="Disordered" evidence="1">
    <location>
        <begin position="37"/>
        <end position="73"/>
    </location>
</feature>
<reference evidence="2 3" key="1">
    <citation type="submission" date="2017-09" db="EMBL/GenBank/DDBJ databases">
        <authorList>
            <person name="Lee N."/>
            <person name="Cho B.-K."/>
        </authorList>
    </citation>
    <scope>NUCLEOTIDE SEQUENCE [LARGE SCALE GENOMIC DNA]</scope>
    <source>
        <strain evidence="2 3">ATCC 12853</strain>
    </source>
</reference>
<dbReference type="Proteomes" id="UP000325529">
    <property type="component" value="Chromosome"/>
</dbReference>
<dbReference type="EMBL" id="CP023699">
    <property type="protein sequence ID" value="QEU93260.1"/>
    <property type="molecule type" value="Genomic_DNA"/>
</dbReference>
<sequence length="73" mass="7599">MREELARMTEEQGTDGVLKVDSLDAYELPPGSMKYPPCQCPQHRAAPAQEAASDAHGGNAGEAGMAAVSSITP</sequence>
<keyword evidence="3" id="KW-1185">Reference proteome</keyword>
<dbReference type="KEGG" id="ska:CP970_22110"/>
<evidence type="ECO:0000256" key="1">
    <source>
        <dbReference type="SAM" id="MobiDB-lite"/>
    </source>
</evidence>
<organism evidence="2 3">
    <name type="scientific">Streptomyces kanamyceticus</name>
    <dbReference type="NCBI Taxonomy" id="1967"/>
    <lineage>
        <taxon>Bacteria</taxon>
        <taxon>Bacillati</taxon>
        <taxon>Actinomycetota</taxon>
        <taxon>Actinomycetes</taxon>
        <taxon>Kitasatosporales</taxon>
        <taxon>Streptomycetaceae</taxon>
        <taxon>Streptomyces</taxon>
    </lineage>
</organism>